<feature type="transmembrane region" description="Helical" evidence="1">
    <location>
        <begin position="6"/>
        <end position="24"/>
    </location>
</feature>
<accession>A0A1W1EJB7</accession>
<protein>
    <submittedName>
        <fullName evidence="2">Uncharacterized protein</fullName>
    </submittedName>
</protein>
<keyword evidence="1" id="KW-0812">Transmembrane</keyword>
<keyword evidence="1" id="KW-1133">Transmembrane helix</keyword>
<feature type="transmembrane region" description="Helical" evidence="1">
    <location>
        <begin position="36"/>
        <end position="58"/>
    </location>
</feature>
<sequence>MPIFVSSSLVLVFGGLYVGIFTAVKVGLLKKWAMPFAYLFWIITSYCLYIMGSLMHVGDFTAKALVVAMIGYLLLPHAIYYMQDQVHEENE</sequence>
<name>A0A1W1EJB7_9ZZZZ</name>
<dbReference type="EMBL" id="FRYL01000023">
    <property type="protein sequence ID" value="SHO80953.1"/>
    <property type="molecule type" value="Genomic_DNA"/>
</dbReference>
<reference evidence="2" key="1">
    <citation type="submission" date="2016-10" db="EMBL/GenBank/DDBJ databases">
        <authorList>
            <person name="de Groot N.N."/>
        </authorList>
    </citation>
    <scope>NUCLEOTIDE SEQUENCE</scope>
</reference>
<feature type="transmembrane region" description="Helical" evidence="1">
    <location>
        <begin position="64"/>
        <end position="82"/>
    </location>
</feature>
<evidence type="ECO:0000256" key="1">
    <source>
        <dbReference type="SAM" id="Phobius"/>
    </source>
</evidence>
<gene>
    <name evidence="2" type="ORF">MNB_SV-15-5</name>
</gene>
<organism evidence="2">
    <name type="scientific">hydrothermal vent metagenome</name>
    <dbReference type="NCBI Taxonomy" id="652676"/>
    <lineage>
        <taxon>unclassified sequences</taxon>
        <taxon>metagenomes</taxon>
        <taxon>ecological metagenomes</taxon>
    </lineage>
</organism>
<proteinExistence type="predicted"/>
<evidence type="ECO:0000313" key="2">
    <source>
        <dbReference type="EMBL" id="SHO80953.1"/>
    </source>
</evidence>
<dbReference type="AlphaFoldDB" id="A0A1W1EJB7"/>
<keyword evidence="1" id="KW-0472">Membrane</keyword>